<organism evidence="1 2">
    <name type="scientific">Stylosanthes scabra</name>
    <dbReference type="NCBI Taxonomy" id="79078"/>
    <lineage>
        <taxon>Eukaryota</taxon>
        <taxon>Viridiplantae</taxon>
        <taxon>Streptophyta</taxon>
        <taxon>Embryophyta</taxon>
        <taxon>Tracheophyta</taxon>
        <taxon>Spermatophyta</taxon>
        <taxon>Magnoliopsida</taxon>
        <taxon>eudicotyledons</taxon>
        <taxon>Gunneridae</taxon>
        <taxon>Pentapetalae</taxon>
        <taxon>rosids</taxon>
        <taxon>fabids</taxon>
        <taxon>Fabales</taxon>
        <taxon>Fabaceae</taxon>
        <taxon>Papilionoideae</taxon>
        <taxon>50 kb inversion clade</taxon>
        <taxon>dalbergioids sensu lato</taxon>
        <taxon>Dalbergieae</taxon>
        <taxon>Pterocarpus clade</taxon>
        <taxon>Stylosanthes</taxon>
    </lineage>
</organism>
<protein>
    <submittedName>
        <fullName evidence="1">Uncharacterized protein</fullName>
    </submittedName>
</protein>
<evidence type="ECO:0000313" key="1">
    <source>
        <dbReference type="EMBL" id="MED6206499.1"/>
    </source>
</evidence>
<reference evidence="1 2" key="1">
    <citation type="journal article" date="2023" name="Plants (Basel)">
        <title>Bridging the Gap: Combining Genomics and Transcriptomics Approaches to Understand Stylosanthes scabra, an Orphan Legume from the Brazilian Caatinga.</title>
        <authorList>
            <person name="Ferreira-Neto J.R.C."/>
            <person name="da Silva M.D."/>
            <person name="Binneck E."/>
            <person name="de Melo N.F."/>
            <person name="da Silva R.H."/>
            <person name="de Melo A.L.T.M."/>
            <person name="Pandolfi V."/>
            <person name="Bustamante F.O."/>
            <person name="Brasileiro-Vidal A.C."/>
            <person name="Benko-Iseppon A.M."/>
        </authorList>
    </citation>
    <scope>NUCLEOTIDE SEQUENCE [LARGE SCALE GENOMIC DNA]</scope>
    <source>
        <tissue evidence="1">Leaves</tissue>
    </source>
</reference>
<dbReference type="Proteomes" id="UP001341840">
    <property type="component" value="Unassembled WGS sequence"/>
</dbReference>
<gene>
    <name evidence="1" type="ORF">PIB30_027297</name>
</gene>
<sequence length="116" mass="13109">MVQSNDIGKDMDLNDNSDNDILVKEYIALPIKNPHEYPSITPYVELDAPSTNYYGVPPYGSTPLEGASIPSYDPFFGGSSQHYNYASPFPLEFLIGLYSYLDQHLLQAIPRWEMVE</sequence>
<keyword evidence="2" id="KW-1185">Reference proteome</keyword>
<evidence type="ECO:0000313" key="2">
    <source>
        <dbReference type="Proteomes" id="UP001341840"/>
    </source>
</evidence>
<comment type="caution">
    <text evidence="1">The sequence shown here is derived from an EMBL/GenBank/DDBJ whole genome shotgun (WGS) entry which is preliminary data.</text>
</comment>
<name>A0ABU6Y952_9FABA</name>
<accession>A0ABU6Y952</accession>
<proteinExistence type="predicted"/>
<dbReference type="EMBL" id="JASCZI010241760">
    <property type="protein sequence ID" value="MED6206499.1"/>
    <property type="molecule type" value="Genomic_DNA"/>
</dbReference>